<accession>A0A7R9II68</accession>
<dbReference type="Pfam" id="PF16984">
    <property type="entry name" value="Grp7_allergen"/>
    <property type="match status" value="2"/>
</dbReference>
<dbReference type="InterPro" id="IPR020234">
    <property type="entry name" value="Mite_allergen_group-7"/>
</dbReference>
<name>A0A7R9II68_9NEOP</name>
<dbReference type="AlphaFoldDB" id="A0A7R9II68"/>
<gene>
    <name evidence="2" type="ORF">TTEB3V08_LOCUS6803</name>
</gene>
<dbReference type="InterPro" id="IPR038602">
    <property type="entry name" value="Mite_allergen_7_sf"/>
</dbReference>
<feature type="chain" id="PRO_5030773920" evidence="1">
    <location>
        <begin position="19"/>
        <end position="258"/>
    </location>
</feature>
<evidence type="ECO:0000256" key="1">
    <source>
        <dbReference type="SAM" id="SignalP"/>
    </source>
</evidence>
<dbReference type="EMBL" id="OE002497">
    <property type="protein sequence ID" value="CAD7458831.1"/>
    <property type="molecule type" value="Genomic_DNA"/>
</dbReference>
<proteinExistence type="predicted"/>
<feature type="signal peptide" evidence="1">
    <location>
        <begin position="1"/>
        <end position="18"/>
    </location>
</feature>
<evidence type="ECO:0000313" key="2">
    <source>
        <dbReference type="EMBL" id="CAD7458831.1"/>
    </source>
</evidence>
<protein>
    <submittedName>
        <fullName evidence="2">Uncharacterized protein</fullName>
    </submittedName>
</protein>
<keyword evidence="1" id="KW-0732">Signal</keyword>
<organism evidence="2">
    <name type="scientific">Timema tahoe</name>
    <dbReference type="NCBI Taxonomy" id="61484"/>
    <lineage>
        <taxon>Eukaryota</taxon>
        <taxon>Metazoa</taxon>
        <taxon>Ecdysozoa</taxon>
        <taxon>Arthropoda</taxon>
        <taxon>Hexapoda</taxon>
        <taxon>Insecta</taxon>
        <taxon>Pterygota</taxon>
        <taxon>Neoptera</taxon>
        <taxon>Polyneoptera</taxon>
        <taxon>Phasmatodea</taxon>
        <taxon>Timematodea</taxon>
        <taxon>Timematoidea</taxon>
        <taxon>Timematidae</taxon>
        <taxon>Timema</taxon>
    </lineage>
</organism>
<reference evidence="2" key="1">
    <citation type="submission" date="2020-11" db="EMBL/GenBank/DDBJ databases">
        <authorList>
            <person name="Tran Van P."/>
        </authorList>
    </citation>
    <scope>NUCLEOTIDE SEQUENCE</scope>
</reference>
<sequence length="258" mass="28144">MKLTLVLIVSLIAVCLHGAVISRGLKPRTEADFDDYLDSLLDGIRTYASEMGLDPLPLPDYTETLSIDLLLVNFQGEVDLKDGILQDIVTVSRQGDAIIDYEDMGATITFDLGFDELRDRTSYVDELRIGHAIIDELRIGQYQYNFEASIMGIGPSGLAHGTITDLSVHVVIDADLTNITHVDLELEDLKIIHTGSISVLLEGPLELLDIVADGISAVITTLFKDEIMIVIESEVRRVVEEVIAKLDFGVGGSTVATS</sequence>
<dbReference type="Gene3D" id="3.15.10.50">
    <property type="match status" value="2"/>
</dbReference>